<protein>
    <submittedName>
        <fullName evidence="1">Uncharacterized protein</fullName>
    </submittedName>
</protein>
<gene>
    <name evidence="1" type="ORF">MORIYA_4125</name>
</gene>
<sequence>MNGLDPYDSPSDYVGVGNEPFDGKFTDNTNVTAAFNNDCSEIWGAGDWQSESLTS</sequence>
<evidence type="ECO:0000313" key="2">
    <source>
        <dbReference type="Proteomes" id="UP000250163"/>
    </source>
</evidence>
<proteinExistence type="predicted"/>
<evidence type="ECO:0000313" key="1">
    <source>
        <dbReference type="EMBL" id="SQD80577.1"/>
    </source>
</evidence>
<dbReference type="EMBL" id="LS483250">
    <property type="protein sequence ID" value="SQD80577.1"/>
    <property type="molecule type" value="Genomic_DNA"/>
</dbReference>
<name>A0A330LUC1_9GAMM</name>
<dbReference type="RefSeq" id="WP_197713407.1">
    <property type="nucleotide sequence ID" value="NZ_LS483250.1"/>
</dbReference>
<organism evidence="1 2">
    <name type="scientific">Moritella yayanosii</name>
    <dbReference type="NCBI Taxonomy" id="69539"/>
    <lineage>
        <taxon>Bacteria</taxon>
        <taxon>Pseudomonadati</taxon>
        <taxon>Pseudomonadota</taxon>
        <taxon>Gammaproteobacteria</taxon>
        <taxon>Alteromonadales</taxon>
        <taxon>Moritellaceae</taxon>
        <taxon>Moritella</taxon>
    </lineage>
</organism>
<reference evidence="2" key="1">
    <citation type="submission" date="2018-05" db="EMBL/GenBank/DDBJ databases">
        <authorList>
            <person name="Cea G.-C."/>
            <person name="William W."/>
        </authorList>
    </citation>
    <scope>NUCLEOTIDE SEQUENCE [LARGE SCALE GENOMIC DNA]</scope>
    <source>
        <strain evidence="2">DB21MT 5</strain>
    </source>
</reference>
<accession>A0A330LUC1</accession>
<keyword evidence="2" id="KW-1185">Reference proteome</keyword>
<dbReference type="KEGG" id="mya:MORIYA_4125"/>
<dbReference type="AlphaFoldDB" id="A0A330LUC1"/>
<dbReference type="Proteomes" id="UP000250163">
    <property type="component" value="Chromosome MORIYA"/>
</dbReference>